<feature type="domain" description="Zn(2)-C6 fungal-type" evidence="2">
    <location>
        <begin position="9"/>
        <end position="37"/>
    </location>
</feature>
<dbReference type="GO" id="GO:0008270">
    <property type="term" value="F:zinc ion binding"/>
    <property type="evidence" value="ECO:0007669"/>
    <property type="project" value="InterPro"/>
</dbReference>
<dbReference type="Pfam" id="PF00172">
    <property type="entry name" value="Zn_clus"/>
    <property type="match status" value="1"/>
</dbReference>
<dbReference type="AlphaFoldDB" id="A0AAJ0FZE4"/>
<dbReference type="GO" id="GO:0000981">
    <property type="term" value="F:DNA-binding transcription factor activity, RNA polymerase II-specific"/>
    <property type="evidence" value="ECO:0007669"/>
    <property type="project" value="InterPro"/>
</dbReference>
<evidence type="ECO:0000313" key="3">
    <source>
        <dbReference type="EMBL" id="KAK2600256.1"/>
    </source>
</evidence>
<dbReference type="SUPFAM" id="SSF57701">
    <property type="entry name" value="Zn2/Cys6 DNA-binding domain"/>
    <property type="match status" value="1"/>
</dbReference>
<dbReference type="PROSITE" id="PS50048">
    <property type="entry name" value="ZN2_CY6_FUNGAL_2"/>
    <property type="match status" value="1"/>
</dbReference>
<evidence type="ECO:0000313" key="4">
    <source>
        <dbReference type="Proteomes" id="UP001251528"/>
    </source>
</evidence>
<reference evidence="3" key="1">
    <citation type="submission" date="2023-06" db="EMBL/GenBank/DDBJ databases">
        <title>Conoideocrella luteorostrata (Hypocreales: Clavicipitaceae), a potential biocontrol fungus for elongate hemlock scale in United States Christmas tree production areas.</title>
        <authorList>
            <person name="Barrett H."/>
            <person name="Lovett B."/>
            <person name="Macias A.M."/>
            <person name="Stajich J.E."/>
            <person name="Kasson M.T."/>
        </authorList>
    </citation>
    <scope>NUCLEOTIDE SEQUENCE</scope>
    <source>
        <strain evidence="3">ARSEF 14590</strain>
    </source>
</reference>
<dbReference type="InterPro" id="IPR021858">
    <property type="entry name" value="Fun_TF"/>
</dbReference>
<dbReference type="EMBL" id="JASWJB010000078">
    <property type="protein sequence ID" value="KAK2600256.1"/>
    <property type="molecule type" value="Genomic_DNA"/>
</dbReference>
<name>A0AAJ0FZE4_9HYPO</name>
<dbReference type="SMART" id="SM00066">
    <property type="entry name" value="GAL4"/>
    <property type="match status" value="1"/>
</dbReference>
<evidence type="ECO:0000259" key="2">
    <source>
        <dbReference type="PROSITE" id="PS50048"/>
    </source>
</evidence>
<evidence type="ECO:0000256" key="1">
    <source>
        <dbReference type="ARBA" id="ARBA00023242"/>
    </source>
</evidence>
<proteinExistence type="predicted"/>
<keyword evidence="4" id="KW-1185">Reference proteome</keyword>
<protein>
    <recommendedName>
        <fullName evidence="2">Zn(2)-C6 fungal-type domain-containing protein</fullName>
    </recommendedName>
</protein>
<comment type="caution">
    <text evidence="3">The sequence shown here is derived from an EMBL/GenBank/DDBJ whole genome shotgun (WGS) entry which is preliminary data.</text>
</comment>
<dbReference type="InterPro" id="IPR036864">
    <property type="entry name" value="Zn2-C6_fun-type_DNA-bd_sf"/>
</dbReference>
<dbReference type="Proteomes" id="UP001251528">
    <property type="component" value="Unassembled WGS sequence"/>
</dbReference>
<organism evidence="3 4">
    <name type="scientific">Conoideocrella luteorostrata</name>
    <dbReference type="NCBI Taxonomy" id="1105319"/>
    <lineage>
        <taxon>Eukaryota</taxon>
        <taxon>Fungi</taxon>
        <taxon>Dikarya</taxon>
        <taxon>Ascomycota</taxon>
        <taxon>Pezizomycotina</taxon>
        <taxon>Sordariomycetes</taxon>
        <taxon>Hypocreomycetidae</taxon>
        <taxon>Hypocreales</taxon>
        <taxon>Clavicipitaceae</taxon>
        <taxon>Conoideocrella</taxon>
    </lineage>
</organism>
<gene>
    <name evidence="3" type="ORF">QQS21_004974</name>
</gene>
<dbReference type="Gene3D" id="4.10.240.10">
    <property type="entry name" value="Zn(2)-C6 fungal-type DNA-binding domain"/>
    <property type="match status" value="1"/>
</dbReference>
<dbReference type="PANTHER" id="PTHR38111:SF5">
    <property type="entry name" value="TRANSCRIPTION FACTOR DOMAIN-CONTAINING PROTEIN"/>
    <property type="match status" value="1"/>
</dbReference>
<keyword evidence="1" id="KW-0539">Nucleus</keyword>
<dbReference type="CDD" id="cd00067">
    <property type="entry name" value="GAL4"/>
    <property type="match status" value="1"/>
</dbReference>
<accession>A0AAJ0FZE4</accession>
<sequence>MVGVPRSTGCHICRKRRVKCDETRPKCGNCRKYGTECPGYDRGLKFVTGKHVIRQRKKHGAVTQSTSDSNEPSLFLTLPTSTQTNQWPPASDSTLSTLLRSPSPNRAEYVHTVVASVTTNISKADVTGFLSWCELDKLGSRFVLDGAMCSLAMHLLGKENKDEGLIARSRTVYISSLGALQASLRHATEWKASETLCSAMLLCVFELFAGTNSSDSWLMHARGIGTLMEQRGAETHAEGWDASMILAFRGVLIMGDMFFPSGDHCFLSRPEWKPVIRDGGRHLLHPPEHRVAMIHVIDEFFERLAEIPSVLAPAYVLRESKTMGTFKQPSDVKIVALALRAIECRRLFSQWHEKFKNFAPLGVDIPSTDPDSLFDTVLKYQTPWMGSIHIGYWASLLILQEALVQCEWPEDVAESRSELVYNILRSIETVGAGTMGPYRVGFGIRIAYEFASVKSQLWIRKVLDRFAKTYAATDKKSYPEPRTDNGGIGVQ</sequence>
<dbReference type="InterPro" id="IPR053178">
    <property type="entry name" value="Osmoadaptation_assoc"/>
</dbReference>
<dbReference type="InterPro" id="IPR001138">
    <property type="entry name" value="Zn2Cys6_DnaBD"/>
</dbReference>
<dbReference type="Pfam" id="PF11951">
    <property type="entry name" value="Fungal_trans_2"/>
    <property type="match status" value="1"/>
</dbReference>
<dbReference type="PROSITE" id="PS00463">
    <property type="entry name" value="ZN2_CY6_FUNGAL_1"/>
    <property type="match status" value="1"/>
</dbReference>
<dbReference type="PANTHER" id="PTHR38111">
    <property type="entry name" value="ZN(2)-C6 FUNGAL-TYPE DOMAIN-CONTAINING PROTEIN-RELATED"/>
    <property type="match status" value="1"/>
</dbReference>